<dbReference type="AlphaFoldDB" id="A0A2D0KF24"/>
<name>A0A2D0KF24_9GAMM</name>
<dbReference type="RefSeq" id="WP_244185943.1">
    <property type="nucleotide sequence ID" value="NZ_NJAK01000001.1"/>
</dbReference>
<keyword evidence="2" id="KW-1185">Reference proteome</keyword>
<comment type="caution">
    <text evidence="1">The sequence shown here is derived from an EMBL/GenBank/DDBJ whole genome shotgun (WGS) entry which is preliminary data.</text>
</comment>
<organism evidence="1 2">
    <name type="scientific">Xenorhabdus ishibashii</name>
    <dbReference type="NCBI Taxonomy" id="1034471"/>
    <lineage>
        <taxon>Bacteria</taxon>
        <taxon>Pseudomonadati</taxon>
        <taxon>Pseudomonadota</taxon>
        <taxon>Gammaproteobacteria</taxon>
        <taxon>Enterobacterales</taxon>
        <taxon>Morganellaceae</taxon>
        <taxon>Xenorhabdus</taxon>
    </lineage>
</organism>
<evidence type="ECO:0000313" key="2">
    <source>
        <dbReference type="Proteomes" id="UP000222168"/>
    </source>
</evidence>
<proteinExistence type="predicted"/>
<accession>A0A2D0KF24</accession>
<dbReference type="Proteomes" id="UP000222168">
    <property type="component" value="Unassembled WGS sequence"/>
</dbReference>
<protein>
    <submittedName>
        <fullName evidence="1">Uncharacterized protein</fullName>
    </submittedName>
</protein>
<dbReference type="EMBL" id="NJAK01000001">
    <property type="protein sequence ID" value="PHM62030.1"/>
    <property type="molecule type" value="Genomic_DNA"/>
</dbReference>
<gene>
    <name evidence="1" type="ORF">Xish_01193</name>
</gene>
<evidence type="ECO:0000313" key="1">
    <source>
        <dbReference type="EMBL" id="PHM62030.1"/>
    </source>
</evidence>
<sequence length="175" mass="20205">MRKMWKLLPIIFILFLPFKTLAKVSLERQQIPKHALSIKIPKRFTLMDEKSKRLKYPSMRDNNEKNIFTDESGKVNIIISAGTVSMLPEQLDMFTDSLLKLMPNYQPSLQKVIVDGKDARIIDFISSAMDTNIHNKMLTTSFNGKAVIVSFNTTVDEWEQYKDVSTDILLSLKFE</sequence>
<reference evidence="1 2" key="1">
    <citation type="journal article" date="2017" name="Nat. Microbiol.">
        <title>Natural product diversity associated with the nematode symbionts Photorhabdus and Xenorhabdus.</title>
        <authorList>
            <person name="Tobias N.J."/>
            <person name="Wolff H."/>
            <person name="Djahanschiri B."/>
            <person name="Grundmann F."/>
            <person name="Kronenwerth M."/>
            <person name="Shi Y.M."/>
            <person name="Simonyi S."/>
            <person name="Grun P."/>
            <person name="Shapiro-Ilan D."/>
            <person name="Pidot S.J."/>
            <person name="Stinear T.P."/>
            <person name="Ebersberger I."/>
            <person name="Bode H.B."/>
        </authorList>
    </citation>
    <scope>NUCLEOTIDE SEQUENCE [LARGE SCALE GENOMIC DNA]</scope>
    <source>
        <strain evidence="1 2">DSM 22670</strain>
    </source>
</reference>